<feature type="chain" id="PRO_5002191183" evidence="1">
    <location>
        <begin position="19"/>
        <end position="47"/>
    </location>
</feature>
<keyword evidence="3" id="KW-1185">Reference proteome</keyword>
<feature type="signal peptide" evidence="1">
    <location>
        <begin position="1"/>
        <end position="18"/>
    </location>
</feature>
<dbReference type="RefSeq" id="WP_169748951.1">
    <property type="nucleotide sequence ID" value="NZ_CP007142.1"/>
</dbReference>
<dbReference type="AlphaFoldDB" id="A0A0C5VIM3"/>
<proteinExistence type="predicted"/>
<dbReference type="EMBL" id="CP007142">
    <property type="protein sequence ID" value="AJQ94116.1"/>
    <property type="molecule type" value="Genomic_DNA"/>
</dbReference>
<dbReference type="Proteomes" id="UP000032266">
    <property type="component" value="Chromosome"/>
</dbReference>
<evidence type="ECO:0000313" key="2">
    <source>
        <dbReference type="EMBL" id="AJQ94116.1"/>
    </source>
</evidence>
<gene>
    <name evidence="2" type="ORF">YC6258_02072</name>
</gene>
<evidence type="ECO:0000313" key="3">
    <source>
        <dbReference type="Proteomes" id="UP000032266"/>
    </source>
</evidence>
<dbReference type="HOGENOM" id="CLU_3168655_0_0_6"/>
<dbReference type="KEGG" id="gsn:YC6258_02072"/>
<accession>A0A0C5VIM3</accession>
<name>A0A0C5VIM3_9GAMM</name>
<protein>
    <submittedName>
        <fullName evidence="2">Uncharacterized protein</fullName>
    </submittedName>
</protein>
<keyword evidence="1" id="KW-0732">Signal</keyword>
<organism evidence="2 3">
    <name type="scientific">Gynuella sunshinyii YC6258</name>
    <dbReference type="NCBI Taxonomy" id="1445510"/>
    <lineage>
        <taxon>Bacteria</taxon>
        <taxon>Pseudomonadati</taxon>
        <taxon>Pseudomonadota</taxon>
        <taxon>Gammaproteobacteria</taxon>
        <taxon>Oceanospirillales</taxon>
        <taxon>Saccharospirillaceae</taxon>
        <taxon>Gynuella</taxon>
    </lineage>
</organism>
<evidence type="ECO:0000256" key="1">
    <source>
        <dbReference type="SAM" id="SignalP"/>
    </source>
</evidence>
<reference evidence="2 3" key="1">
    <citation type="submission" date="2014-01" db="EMBL/GenBank/DDBJ databases">
        <title>Full genme sequencing of cellulolytic bacterium Gynuella sunshinyii YC6258T gen. nov., sp. nov.</title>
        <authorList>
            <person name="Khan H."/>
            <person name="Chung E.J."/>
            <person name="Chung Y.R."/>
        </authorList>
    </citation>
    <scope>NUCLEOTIDE SEQUENCE [LARGE SCALE GENOMIC DNA]</scope>
    <source>
        <strain evidence="2 3">YC6258</strain>
    </source>
</reference>
<sequence length="47" mass="5094">MNKYLFSIMLFASAYSHAAAALKPQMVKALANGWGGSNLYINTDLSL</sequence>